<evidence type="ECO:0000313" key="2">
    <source>
        <dbReference type="EMBL" id="POF41584.1"/>
    </source>
</evidence>
<dbReference type="PANTHER" id="PTHR45856:SF24">
    <property type="entry name" value="FUNGAL LIPASE-LIKE DOMAIN-CONTAINING PROTEIN"/>
    <property type="match status" value="1"/>
</dbReference>
<dbReference type="InterPro" id="IPR002921">
    <property type="entry name" value="Fungal_lipase-type"/>
</dbReference>
<dbReference type="InterPro" id="IPR051218">
    <property type="entry name" value="Sec_MonoDiacylglyc_Lipase"/>
</dbReference>
<reference evidence="3" key="1">
    <citation type="submission" date="2017-02" db="EMBL/GenBank/DDBJ databases">
        <authorList>
            <person name="Furmanczyk E.M."/>
        </authorList>
    </citation>
    <scope>NUCLEOTIDE SEQUENCE [LARGE SCALE GENOMIC DNA]</scope>
    <source>
        <strain evidence="3">AP3_22</strain>
    </source>
</reference>
<dbReference type="EMBL" id="MUJK01000004">
    <property type="protein sequence ID" value="POF41584.1"/>
    <property type="molecule type" value="Genomic_DNA"/>
</dbReference>
<gene>
    <name evidence="2" type="ORF">B0D71_15355</name>
</gene>
<comment type="caution">
    <text evidence="2">The sequence shown here is derived from an EMBL/GenBank/DDBJ whole genome shotgun (WGS) entry which is preliminary data.</text>
</comment>
<accession>A0A2S3VNR7</accession>
<evidence type="ECO:0000313" key="3">
    <source>
        <dbReference type="Proteomes" id="UP000237440"/>
    </source>
</evidence>
<dbReference type="Pfam" id="PF01764">
    <property type="entry name" value="Lipase_3"/>
    <property type="match status" value="1"/>
</dbReference>
<dbReference type="SUPFAM" id="SSF53474">
    <property type="entry name" value="alpha/beta-Hydrolases"/>
    <property type="match status" value="1"/>
</dbReference>
<dbReference type="OrthoDB" id="5562330at2"/>
<dbReference type="PANTHER" id="PTHR45856">
    <property type="entry name" value="ALPHA/BETA-HYDROLASES SUPERFAMILY PROTEIN"/>
    <property type="match status" value="1"/>
</dbReference>
<name>A0A2S3VNR7_9PSED</name>
<evidence type="ECO:0000259" key="1">
    <source>
        <dbReference type="Pfam" id="PF01764"/>
    </source>
</evidence>
<dbReference type="CDD" id="cd00519">
    <property type="entry name" value="Lipase_3"/>
    <property type="match status" value="1"/>
</dbReference>
<dbReference type="Proteomes" id="UP000237440">
    <property type="component" value="Unassembled WGS sequence"/>
</dbReference>
<dbReference type="RefSeq" id="WP_103395560.1">
    <property type="nucleotide sequence ID" value="NZ_MUJK01000004.1"/>
</dbReference>
<protein>
    <recommendedName>
        <fullName evidence="1">Fungal lipase-type domain-containing protein</fullName>
    </recommendedName>
</protein>
<proteinExistence type="predicted"/>
<dbReference type="GO" id="GO:0006629">
    <property type="term" value="P:lipid metabolic process"/>
    <property type="evidence" value="ECO:0007669"/>
    <property type="project" value="InterPro"/>
</dbReference>
<organism evidence="2 3">
    <name type="scientific">Pseudomonas laurylsulfativorans</name>
    <dbReference type="NCBI Taxonomy" id="1943631"/>
    <lineage>
        <taxon>Bacteria</taxon>
        <taxon>Pseudomonadati</taxon>
        <taxon>Pseudomonadota</taxon>
        <taxon>Gammaproteobacteria</taxon>
        <taxon>Pseudomonadales</taxon>
        <taxon>Pseudomonadaceae</taxon>
        <taxon>Pseudomonas</taxon>
    </lineage>
</organism>
<dbReference type="InterPro" id="IPR029058">
    <property type="entry name" value="AB_hydrolase_fold"/>
</dbReference>
<keyword evidence="3" id="KW-1185">Reference proteome</keyword>
<dbReference type="AlphaFoldDB" id="A0A2S3VNR7"/>
<sequence>MSDRYLRTDTICAKKNVQVGRQIQHWLEFQLLDERGEPLPHQPYRAINEATRCQLVPEFSGQSDAQGVIRLEALHPLAVTLLLMANPLAEVLQTRRVRALRAERPVSTPLQIPYRYEPPPAGFSPVEKQALDDGHGYHYLRIGQLCDRFPDLNPAWPEQDKLPAFHFPDPGFSGFTVDDENLDRRHVLEICPFRAWSLVLHHQSEYSMANAYNLGLMANLSYSVVTQNLMTHRPNSDPRDESGSVEEFFFRQCLDLSRTPMMIDSKGDRLPALVVDVPFDQRYTTAVMLDSLKAELPPGEPVIPSLIIENTQLLYAINQTEVIVAWRGTQEPKDWLTDVMYRPMPADGSGCDLKTPGTYLTDIGKVHYGFLQAFEVAKKLFANRFAEIKKTLVGKELFICGHSLGGALALIHSAELKDNTPILYTYGMPRTFTGKVLEQLQGVTHFRHVNDADTITSVPPEAELDNWLYGALGPLGSDLGYVWSVAQLLAGKLVRFGDPYWHHGQIVMFYRADQHLASQGSSYPAYRNKDGLGAPYHNTITQRLPHRTRIYLVPSLNDEFSRFAFEDQKTLIKSLNQENLAYFFPSHTNPERSNKRSNPMDHSMIKAYLPFLHNQLLELSDPERPLKRKVDRAKFEQQMQTLGIPEPERHRNGQFLALQKLLPMALRATQDLEGGPEALQRFCVEREFGVMIEITQA</sequence>
<dbReference type="Gene3D" id="3.40.50.1820">
    <property type="entry name" value="alpha/beta hydrolase"/>
    <property type="match status" value="1"/>
</dbReference>
<feature type="domain" description="Fungal lipase-type" evidence="1">
    <location>
        <begin position="323"/>
        <end position="461"/>
    </location>
</feature>